<reference evidence="1" key="1">
    <citation type="submission" date="2022-08" db="EMBL/GenBank/DDBJ databases">
        <title>Catabolic pathway analysis in culturable SAR92 clade bacteria reveals their overlooked roles in DMSP degradation in coastal seas.</title>
        <authorList>
            <person name="He X."/>
            <person name="Zhang X."/>
            <person name="Zhang Y."/>
        </authorList>
    </citation>
    <scope>NUCLEOTIDE SEQUENCE</scope>
    <source>
        <strain evidence="1">H455</strain>
    </source>
</reference>
<accession>A0ABY5TM11</accession>
<proteinExistence type="predicted"/>
<evidence type="ECO:0000313" key="1">
    <source>
        <dbReference type="EMBL" id="UVW34885.1"/>
    </source>
</evidence>
<organism evidence="1 2">
    <name type="scientific">SAR92 clade bacterium H455</name>
    <dbReference type="NCBI Taxonomy" id="2974818"/>
    <lineage>
        <taxon>Bacteria</taxon>
        <taxon>Pseudomonadati</taxon>
        <taxon>Pseudomonadota</taxon>
        <taxon>Gammaproteobacteria</taxon>
        <taxon>Cellvibrionales</taxon>
        <taxon>Porticoccaceae</taxon>
        <taxon>SAR92 clade</taxon>
    </lineage>
</organism>
<gene>
    <name evidence="1" type="ORF">NYF23_12845</name>
</gene>
<sequence length="57" mass="6886">MKYETYDELIRMVAEFRLEHPNLTDDELDKLVKRTFRINQATLREMDGVSDQIHFGR</sequence>
<dbReference type="EMBL" id="CP103416">
    <property type="protein sequence ID" value="UVW34885.1"/>
    <property type="molecule type" value="Genomic_DNA"/>
</dbReference>
<name>A0ABY5TM11_9GAMM</name>
<dbReference type="Proteomes" id="UP001059934">
    <property type="component" value="Chromosome"/>
</dbReference>
<keyword evidence="2" id="KW-1185">Reference proteome</keyword>
<evidence type="ECO:0000313" key="2">
    <source>
        <dbReference type="Proteomes" id="UP001059934"/>
    </source>
</evidence>
<protein>
    <submittedName>
        <fullName evidence="1">Uncharacterized protein</fullName>
    </submittedName>
</protein>